<keyword evidence="2" id="KW-1133">Transmembrane helix</keyword>
<evidence type="ECO:0000313" key="4">
    <source>
        <dbReference type="Proteomes" id="UP001304243"/>
    </source>
</evidence>
<protein>
    <submittedName>
        <fullName evidence="3">Uncharacterized protein</fullName>
    </submittedName>
</protein>
<dbReference type="AlphaFoldDB" id="A0AAN7DND8"/>
<dbReference type="Proteomes" id="UP001304243">
    <property type="component" value="Unassembled WGS sequence"/>
</dbReference>
<keyword evidence="2" id="KW-0472">Membrane</keyword>
<feature type="transmembrane region" description="Helical" evidence="2">
    <location>
        <begin position="6"/>
        <end position="28"/>
    </location>
</feature>
<name>A0AAN7DND8_9FUNG</name>
<gene>
    <name evidence="3" type="ORF">ATC70_001238</name>
</gene>
<dbReference type="RefSeq" id="XP_064684556.1">
    <property type="nucleotide sequence ID" value="XM_064820636.1"/>
</dbReference>
<proteinExistence type="predicted"/>
<dbReference type="GeneID" id="89944940"/>
<evidence type="ECO:0000313" key="3">
    <source>
        <dbReference type="EMBL" id="KAK4517890.1"/>
    </source>
</evidence>
<evidence type="ECO:0000256" key="1">
    <source>
        <dbReference type="SAM" id="Coils"/>
    </source>
</evidence>
<dbReference type="EMBL" id="JASEJX010000013">
    <property type="protein sequence ID" value="KAK4517890.1"/>
    <property type="molecule type" value="Genomic_DNA"/>
</dbReference>
<organism evidence="3 4">
    <name type="scientific">Mucor velutinosus</name>
    <dbReference type="NCBI Taxonomy" id="708070"/>
    <lineage>
        <taxon>Eukaryota</taxon>
        <taxon>Fungi</taxon>
        <taxon>Fungi incertae sedis</taxon>
        <taxon>Mucoromycota</taxon>
        <taxon>Mucoromycotina</taxon>
        <taxon>Mucoromycetes</taxon>
        <taxon>Mucorales</taxon>
        <taxon>Mucorineae</taxon>
        <taxon>Mucoraceae</taxon>
        <taxon>Mucor</taxon>
    </lineage>
</organism>
<keyword evidence="4" id="KW-1185">Reference proteome</keyword>
<reference evidence="3 4" key="1">
    <citation type="submission" date="2022-11" db="EMBL/GenBank/DDBJ databases">
        <title>Mucor velutinosus strain NIH1002 WGS.</title>
        <authorList>
            <person name="Subramanian P."/>
            <person name="Mullikin J.C."/>
            <person name="Segre J.A."/>
            <person name="Zelazny A.M."/>
        </authorList>
    </citation>
    <scope>NUCLEOTIDE SEQUENCE [LARGE SCALE GENOMIC DNA]</scope>
    <source>
        <strain evidence="3 4">NIH1002</strain>
    </source>
</reference>
<keyword evidence="2" id="KW-0812">Transmembrane</keyword>
<feature type="coiled-coil region" evidence="1">
    <location>
        <begin position="28"/>
        <end position="58"/>
    </location>
</feature>
<accession>A0AAN7DND8</accession>
<evidence type="ECO:0000256" key="2">
    <source>
        <dbReference type="SAM" id="Phobius"/>
    </source>
</evidence>
<sequence>MPNTNQILFIAIISILFSLAIIGIYVLMNKASNRRRELFDLEQRLQEQERQLSLQKKEIDMYQPAMIKQGHQIIQQTKAAAPLVIMTPQKKLPKRESLLEKIYGSRNISSPPFLPSSVPQRPSTIRPPSFLPMQENYNPPVYGDYCTSTPILLSDSKH</sequence>
<keyword evidence="1" id="KW-0175">Coiled coil</keyword>
<comment type="caution">
    <text evidence="3">The sequence shown here is derived from an EMBL/GenBank/DDBJ whole genome shotgun (WGS) entry which is preliminary data.</text>
</comment>